<proteinExistence type="predicted"/>
<dbReference type="InterPro" id="IPR046955">
    <property type="entry name" value="PHR1-like"/>
</dbReference>
<accession>A0ABC8S3T3</accession>
<reference evidence="1 2" key="1">
    <citation type="submission" date="2024-02" db="EMBL/GenBank/DDBJ databases">
        <authorList>
            <person name="Vignale AGUSTIN F."/>
            <person name="Sosa J E."/>
            <person name="Modenutti C."/>
        </authorList>
    </citation>
    <scope>NUCLEOTIDE SEQUENCE [LARGE SCALE GENOMIC DNA]</scope>
</reference>
<protein>
    <submittedName>
        <fullName evidence="1">Uncharacterized protein</fullName>
    </submittedName>
</protein>
<gene>
    <name evidence="1" type="ORF">ILEXP_LOCUS19981</name>
</gene>
<evidence type="ECO:0000313" key="2">
    <source>
        <dbReference type="Proteomes" id="UP001642360"/>
    </source>
</evidence>
<sequence>MYPFPTTMTTQYQTHPGQAVYQQGGMINVPLPYQYQPQVYVGMMVGQQGYIQVPINHQHHYVQEQPNHPFVEMTNDIKPRLRWTPELHASFVEAVNQLGGPFI</sequence>
<dbReference type="Gene3D" id="1.10.10.60">
    <property type="entry name" value="Homeodomain-like"/>
    <property type="match status" value="1"/>
</dbReference>
<name>A0ABC8S3T3_9AQUA</name>
<dbReference type="EMBL" id="CAUOFW020002169">
    <property type="protein sequence ID" value="CAK9151819.1"/>
    <property type="molecule type" value="Genomic_DNA"/>
</dbReference>
<dbReference type="PANTHER" id="PTHR31499:SF43">
    <property type="entry name" value="MYB FAMILY TRANSCRIPTION FACTOR APL"/>
    <property type="match status" value="1"/>
</dbReference>
<keyword evidence="2" id="KW-1185">Reference proteome</keyword>
<dbReference type="PANTHER" id="PTHR31499">
    <property type="entry name" value="MYB FAMILY TRANSCRIPTION FACTOR PHL11"/>
    <property type="match status" value="1"/>
</dbReference>
<comment type="caution">
    <text evidence="1">The sequence shown here is derived from an EMBL/GenBank/DDBJ whole genome shotgun (WGS) entry which is preliminary data.</text>
</comment>
<evidence type="ECO:0000313" key="1">
    <source>
        <dbReference type="EMBL" id="CAK9151819.1"/>
    </source>
</evidence>
<dbReference type="AlphaFoldDB" id="A0ABC8S3T3"/>
<dbReference type="Proteomes" id="UP001642360">
    <property type="component" value="Unassembled WGS sequence"/>
</dbReference>
<organism evidence="1 2">
    <name type="scientific">Ilex paraguariensis</name>
    <name type="common">yerba mate</name>
    <dbReference type="NCBI Taxonomy" id="185542"/>
    <lineage>
        <taxon>Eukaryota</taxon>
        <taxon>Viridiplantae</taxon>
        <taxon>Streptophyta</taxon>
        <taxon>Embryophyta</taxon>
        <taxon>Tracheophyta</taxon>
        <taxon>Spermatophyta</taxon>
        <taxon>Magnoliopsida</taxon>
        <taxon>eudicotyledons</taxon>
        <taxon>Gunneridae</taxon>
        <taxon>Pentapetalae</taxon>
        <taxon>asterids</taxon>
        <taxon>campanulids</taxon>
        <taxon>Aquifoliales</taxon>
        <taxon>Aquifoliaceae</taxon>
        <taxon>Ilex</taxon>
    </lineage>
</organism>